<dbReference type="Proteomes" id="UP000190973">
    <property type="component" value="Unassembled WGS sequence"/>
</dbReference>
<dbReference type="GO" id="GO:0003700">
    <property type="term" value="F:DNA-binding transcription factor activity"/>
    <property type="evidence" value="ECO:0007669"/>
    <property type="project" value="InterPro"/>
</dbReference>
<evidence type="ECO:0000256" key="4">
    <source>
        <dbReference type="ARBA" id="ARBA00023163"/>
    </source>
</evidence>
<dbReference type="RefSeq" id="WP_077837841.1">
    <property type="nucleotide sequence ID" value="NZ_JABTAE010000001.1"/>
</dbReference>
<gene>
    <name evidence="6" type="primary">gltR_1</name>
    <name evidence="6" type="ORF">CLBCK_11010</name>
</gene>
<reference evidence="6 7" key="1">
    <citation type="submission" date="2016-05" db="EMBL/GenBank/DDBJ databases">
        <title>Microbial solvent formation.</title>
        <authorList>
            <person name="Poehlein A."/>
            <person name="Montoya Solano J.D."/>
            <person name="Flitsch S."/>
            <person name="Krabben P."/>
            <person name="Duerre P."/>
            <person name="Daniel R."/>
        </authorList>
    </citation>
    <scope>NUCLEOTIDE SEQUENCE [LARGE SCALE GENOMIC DNA]</scope>
    <source>
        <strain evidence="6 7">DSM 53</strain>
    </source>
</reference>
<dbReference type="SUPFAM" id="SSF53850">
    <property type="entry name" value="Periplasmic binding protein-like II"/>
    <property type="match status" value="1"/>
</dbReference>
<name>A0A1S8SDV1_CLOBE</name>
<evidence type="ECO:0000256" key="3">
    <source>
        <dbReference type="ARBA" id="ARBA00023125"/>
    </source>
</evidence>
<dbReference type="AlphaFoldDB" id="A0A1S8SDV1"/>
<sequence length="301" mass="33810">MEVRQLITFRTVASTLNFARAAHVLNYVPSNITMQIQALEEELDTRLIDRLGKGIVLTESGKRFLLHVEKVLKDLEEAKLSVQESDEVTGTITISANEVILTYQLPEVFKVFRAQYPGVRIIFRPFPNELLKQSLYEGQADVIFMLDEPVVSTSLVTRTLKDEPFLLLTSPEHSLAGQKKILASKLSGEVFLLTEKGCTFRTLFDRLLERKGIEGITNMEFCSAEAIKQCAIAGLGIGFLPEIAVKFELQRGQLVSLPLDTSNLNIKTQVVWHKDKWITPAIKAFIDTVKMVLGESIEKES</sequence>
<comment type="caution">
    <text evidence="6">The sequence shown here is derived from an EMBL/GenBank/DDBJ whole genome shotgun (WGS) entry which is preliminary data.</text>
</comment>
<keyword evidence="2" id="KW-0805">Transcription regulation</keyword>
<dbReference type="SUPFAM" id="SSF46785">
    <property type="entry name" value="Winged helix' DNA-binding domain"/>
    <property type="match status" value="1"/>
</dbReference>
<dbReference type="Gene3D" id="1.10.10.10">
    <property type="entry name" value="Winged helix-like DNA-binding domain superfamily/Winged helix DNA-binding domain"/>
    <property type="match status" value="1"/>
</dbReference>
<dbReference type="PROSITE" id="PS50931">
    <property type="entry name" value="HTH_LYSR"/>
    <property type="match status" value="1"/>
</dbReference>
<evidence type="ECO:0000259" key="5">
    <source>
        <dbReference type="PROSITE" id="PS50931"/>
    </source>
</evidence>
<dbReference type="PANTHER" id="PTHR30126">
    <property type="entry name" value="HTH-TYPE TRANSCRIPTIONAL REGULATOR"/>
    <property type="match status" value="1"/>
</dbReference>
<protein>
    <submittedName>
        <fullName evidence="6">HTH-type transcriptional regulator GltR</fullName>
    </submittedName>
</protein>
<evidence type="ECO:0000256" key="2">
    <source>
        <dbReference type="ARBA" id="ARBA00023015"/>
    </source>
</evidence>
<evidence type="ECO:0000256" key="1">
    <source>
        <dbReference type="ARBA" id="ARBA00009437"/>
    </source>
</evidence>
<keyword evidence="4" id="KW-0804">Transcription</keyword>
<dbReference type="InterPro" id="IPR005119">
    <property type="entry name" value="LysR_subst-bd"/>
</dbReference>
<comment type="similarity">
    <text evidence="1">Belongs to the LysR transcriptional regulatory family.</text>
</comment>
<dbReference type="FunFam" id="1.10.10.10:FF:000001">
    <property type="entry name" value="LysR family transcriptional regulator"/>
    <property type="match status" value="1"/>
</dbReference>
<dbReference type="Pfam" id="PF03466">
    <property type="entry name" value="LysR_substrate"/>
    <property type="match status" value="1"/>
</dbReference>
<evidence type="ECO:0000313" key="7">
    <source>
        <dbReference type="Proteomes" id="UP000190973"/>
    </source>
</evidence>
<feature type="domain" description="HTH lysR-type" evidence="5">
    <location>
        <begin position="1"/>
        <end position="58"/>
    </location>
</feature>
<evidence type="ECO:0000313" key="6">
    <source>
        <dbReference type="EMBL" id="OOM63285.1"/>
    </source>
</evidence>
<proteinExistence type="inferred from homology"/>
<keyword evidence="3" id="KW-0238">DNA-binding</keyword>
<dbReference type="InterPro" id="IPR036390">
    <property type="entry name" value="WH_DNA-bd_sf"/>
</dbReference>
<dbReference type="CDD" id="cd05466">
    <property type="entry name" value="PBP2_LTTR_substrate"/>
    <property type="match status" value="1"/>
</dbReference>
<dbReference type="EMBL" id="LZZI01000014">
    <property type="protein sequence ID" value="OOM63285.1"/>
    <property type="molecule type" value="Genomic_DNA"/>
</dbReference>
<dbReference type="InterPro" id="IPR036388">
    <property type="entry name" value="WH-like_DNA-bd_sf"/>
</dbReference>
<dbReference type="InterPro" id="IPR000847">
    <property type="entry name" value="LysR_HTH_N"/>
</dbReference>
<dbReference type="Gene3D" id="3.40.190.290">
    <property type="match status" value="1"/>
</dbReference>
<accession>A0A1S8SDV1</accession>
<dbReference type="Pfam" id="PF00126">
    <property type="entry name" value="HTH_1"/>
    <property type="match status" value="1"/>
</dbReference>
<dbReference type="PANTHER" id="PTHR30126:SF100">
    <property type="entry name" value="LYSR-FAMILY TRANSCRIPTIONAL REGULATOR"/>
    <property type="match status" value="1"/>
</dbReference>
<organism evidence="6 7">
    <name type="scientific">Clostridium beijerinckii</name>
    <name type="common">Clostridium MP</name>
    <dbReference type="NCBI Taxonomy" id="1520"/>
    <lineage>
        <taxon>Bacteria</taxon>
        <taxon>Bacillati</taxon>
        <taxon>Bacillota</taxon>
        <taxon>Clostridia</taxon>
        <taxon>Eubacteriales</taxon>
        <taxon>Clostridiaceae</taxon>
        <taxon>Clostridium</taxon>
    </lineage>
</organism>
<dbReference type="GO" id="GO:0000976">
    <property type="term" value="F:transcription cis-regulatory region binding"/>
    <property type="evidence" value="ECO:0007669"/>
    <property type="project" value="TreeGrafter"/>
</dbReference>